<protein>
    <recommendedName>
        <fullName evidence="4">Non-LTR retroelement reverse transcriptase</fullName>
    </recommendedName>
</protein>
<evidence type="ECO:0000313" key="2">
    <source>
        <dbReference type="EMBL" id="KAH0761419.1"/>
    </source>
</evidence>
<evidence type="ECO:0000256" key="1">
    <source>
        <dbReference type="SAM" id="MobiDB-lite"/>
    </source>
</evidence>
<evidence type="ECO:0000313" key="3">
    <source>
        <dbReference type="Proteomes" id="UP000826656"/>
    </source>
</evidence>
<name>A0ABQ7VBG1_SOLTU</name>
<keyword evidence="3" id="KW-1185">Reference proteome</keyword>
<sequence>MERISYARVLVEVDVSLPLIEYVEIALPDGTYMQRIDYEWPPKFCHHYLKFRHIEDQCRAKQEQHEDEFHQAPRRRQNRGRPVGDPKPLVPTNTKDSSQMMQMNIQEEGQTSHKLDGGSTNRIECLNELVGKGDTGLTEDPVEITAFTTMLTIVYAKNEAQLRKSLWSNLIQIGRNIQEPWLLSGDFNDVLTAEHRVGSQKYGGLETEFMNSGVSDHTPLITDCKIVVNMKPRPFKLYSTVMQHPEFSDKVQKARGKLEIIQVNLCQSPFDQLLIAAEKDTLQEITKWGLIEEQALRQRSRAIWIKEGYANTKNFHAQLKMRIRRNSIHSIYTKWGTKLTDPNDIEQEFISVFKCLMGSSTGSLPCPDISVIQQGPCLSYEQKCSLVKEVTIHEVNTTIKGLQKEKAPGVDGYPVDFFNHQWPTVQELTCKAVLKFFRHGIGSPLTFINWVMECVSTVSYSLVMNGSLTEPFQGKKASGRGIPCHPTCLFWLWSIYIENDLLMFCKAEVKSIQLIQQAFTKFSNASGLQANCDKSFVFFSGDLLALPKGLWKIMESRRYVSTITSTQGSLGDRLGEMVHIGKFSIKSPEETLTHLLFDCPITNLLWSRMLKWAGEHRPISCWQEEVAQAVKWAKKQVWQGPSRGATVNIMWSKMKRLKEKLILLEIQKWSLVEEKVLRQKSRARWIYSGDANSKLMGDCHEEMPCPNARIIKNGPCLDREQQLALMLRRTYMQLYNNFFSVGVMMKAWNCKAITLVPKIPSPTQQCMPLVEKITTKMRCWSTRLLFYSGRLQLIKFVLFGMQSYWAQIFVLPKRVIKLIEAACMNFLWTGKGEMSKKARVALQHQFPRVPWKNLTLHSSQVWGSIAPLVAPASKCWTMGPRAGVDLSQGKVEKWHG</sequence>
<feature type="compositionally biased region" description="Basic and acidic residues" evidence="1">
    <location>
        <begin position="62"/>
        <end position="71"/>
    </location>
</feature>
<gene>
    <name evidence="2" type="ORF">KY290_017492</name>
</gene>
<evidence type="ECO:0008006" key="4">
    <source>
        <dbReference type="Google" id="ProtNLM"/>
    </source>
</evidence>
<feature type="region of interest" description="Disordered" evidence="1">
    <location>
        <begin position="62"/>
        <end position="97"/>
    </location>
</feature>
<dbReference type="PANTHER" id="PTHR33116:SF66">
    <property type="entry name" value="REVERSE TRANSCRIPTASE ZINC-BINDING DOMAIN-CONTAINING PROTEIN"/>
    <property type="match status" value="1"/>
</dbReference>
<accession>A0ABQ7VBG1</accession>
<dbReference type="EMBL" id="JAIVGD010000013">
    <property type="protein sequence ID" value="KAH0761419.1"/>
    <property type="molecule type" value="Genomic_DNA"/>
</dbReference>
<reference evidence="2 3" key="1">
    <citation type="journal article" date="2021" name="bioRxiv">
        <title>Chromosome-scale and haplotype-resolved genome assembly of a tetraploid potato cultivar.</title>
        <authorList>
            <person name="Sun H."/>
            <person name="Jiao W.-B."/>
            <person name="Krause K."/>
            <person name="Campoy J.A."/>
            <person name="Goel M."/>
            <person name="Folz-Donahue K."/>
            <person name="Kukat C."/>
            <person name="Huettel B."/>
            <person name="Schneeberger K."/>
        </authorList>
    </citation>
    <scope>NUCLEOTIDE SEQUENCE [LARGE SCALE GENOMIC DNA]</scope>
    <source>
        <strain evidence="2">SolTubOtavaFocal</strain>
        <tissue evidence="2">Leaves</tissue>
    </source>
</reference>
<comment type="caution">
    <text evidence="2">The sequence shown here is derived from an EMBL/GenBank/DDBJ whole genome shotgun (WGS) entry which is preliminary data.</text>
</comment>
<dbReference type="Proteomes" id="UP000826656">
    <property type="component" value="Unassembled WGS sequence"/>
</dbReference>
<proteinExistence type="predicted"/>
<organism evidence="2 3">
    <name type="scientific">Solanum tuberosum</name>
    <name type="common">Potato</name>
    <dbReference type="NCBI Taxonomy" id="4113"/>
    <lineage>
        <taxon>Eukaryota</taxon>
        <taxon>Viridiplantae</taxon>
        <taxon>Streptophyta</taxon>
        <taxon>Embryophyta</taxon>
        <taxon>Tracheophyta</taxon>
        <taxon>Spermatophyta</taxon>
        <taxon>Magnoliopsida</taxon>
        <taxon>eudicotyledons</taxon>
        <taxon>Gunneridae</taxon>
        <taxon>Pentapetalae</taxon>
        <taxon>asterids</taxon>
        <taxon>lamiids</taxon>
        <taxon>Solanales</taxon>
        <taxon>Solanaceae</taxon>
        <taxon>Solanoideae</taxon>
        <taxon>Solaneae</taxon>
        <taxon>Solanum</taxon>
    </lineage>
</organism>
<dbReference type="PANTHER" id="PTHR33116">
    <property type="entry name" value="REVERSE TRANSCRIPTASE ZINC-BINDING DOMAIN-CONTAINING PROTEIN-RELATED-RELATED"/>
    <property type="match status" value="1"/>
</dbReference>